<sequence length="249" mass="27547">MKFKIFKSFICLVTFAVLLSGFGNIQAQEENVLIKENSQVADSISHADVTESKTGEISTVNTSVKDEEVSLNTTLTNNFETGEINLNGKIGNNKEEKNINYSVDLTYADENDIAGYLIDNKTGEKHPFDTRLSEASAAPLVVVAVMAARFGIKWAIKKYGKNVVNKAVKTNTHNIAKNVNKSLLNDKGVSIGKFTQKVKGKNPTWRDPKTKWTISKNKGQPHGGSYWKLINNKGKRIASLTKEGKILRE</sequence>
<dbReference type="RefSeq" id="WP_212739942.1">
    <property type="nucleotide sequence ID" value="NZ_AP018562.1"/>
</dbReference>
<proteinExistence type="predicted"/>
<keyword evidence="1" id="KW-0732">Signal</keyword>
<feature type="chain" id="PRO_5030651233" evidence="1">
    <location>
        <begin position="28"/>
        <end position="249"/>
    </location>
</feature>
<evidence type="ECO:0000313" key="3">
    <source>
        <dbReference type="Proteomes" id="UP000236509"/>
    </source>
</evidence>
<organism evidence="2 3">
    <name type="scientific">Staphylococcus argenteus</name>
    <dbReference type="NCBI Taxonomy" id="985002"/>
    <lineage>
        <taxon>Bacteria</taxon>
        <taxon>Bacillati</taxon>
        <taxon>Bacillota</taxon>
        <taxon>Bacilli</taxon>
        <taxon>Bacillales</taxon>
        <taxon>Staphylococcaceae</taxon>
        <taxon>Staphylococcus</taxon>
    </lineage>
</organism>
<feature type="signal peptide" evidence="1">
    <location>
        <begin position="1"/>
        <end position="27"/>
    </location>
</feature>
<comment type="caution">
    <text evidence="2">The sequence shown here is derived from an EMBL/GenBank/DDBJ whole genome shotgun (WGS) entry which is preliminary data.</text>
</comment>
<dbReference type="AlphaFoldDB" id="A0A7U7PWL7"/>
<dbReference type="NCBIfam" id="NF038340">
    <property type="entry name" value="SAR2788_fam"/>
    <property type="match status" value="1"/>
</dbReference>
<name>A0A7U7PWL7_9STAP</name>
<dbReference type="Proteomes" id="UP000236509">
    <property type="component" value="Unassembled WGS sequence"/>
</dbReference>
<evidence type="ECO:0000256" key="1">
    <source>
        <dbReference type="SAM" id="SignalP"/>
    </source>
</evidence>
<gene>
    <name evidence="2" type="ORF">BN1326_130037</name>
</gene>
<reference evidence="2 3" key="1">
    <citation type="submission" date="2015-04" db="EMBL/GenBank/DDBJ databases">
        <authorList>
            <person name="Cao L."/>
            <person name="Gao C.H."/>
        </authorList>
    </citation>
    <scope>NUCLEOTIDE SEQUENCE [LARGE SCALE GENOMIC DNA]</scope>
    <source>
        <strain evidence="2 3">SH3</strain>
    </source>
</reference>
<protein>
    <submittedName>
        <fullName evidence="2">Uncharacterized protein</fullName>
    </submittedName>
</protein>
<keyword evidence="3" id="KW-1185">Reference proteome</keyword>
<accession>A0A7U7PWL7</accession>
<dbReference type="EMBL" id="CVOU01000005">
    <property type="protein sequence ID" value="CRI13371.1"/>
    <property type="molecule type" value="Genomic_DNA"/>
</dbReference>
<evidence type="ECO:0000313" key="2">
    <source>
        <dbReference type="EMBL" id="CRI13371.1"/>
    </source>
</evidence>